<name>A0A845DX54_9BACI</name>
<accession>A0A845DX54</accession>
<organism evidence="1 2">
    <name type="scientific">Halobacillus litoralis</name>
    <dbReference type="NCBI Taxonomy" id="45668"/>
    <lineage>
        <taxon>Bacteria</taxon>
        <taxon>Bacillati</taxon>
        <taxon>Bacillota</taxon>
        <taxon>Bacilli</taxon>
        <taxon>Bacillales</taxon>
        <taxon>Bacillaceae</taxon>
        <taxon>Halobacillus</taxon>
    </lineage>
</organism>
<gene>
    <name evidence="1" type="ORF">GLW04_16015</name>
</gene>
<evidence type="ECO:0000313" key="1">
    <source>
        <dbReference type="EMBL" id="MYL21409.1"/>
    </source>
</evidence>
<dbReference type="AlphaFoldDB" id="A0A845DX54"/>
<sequence length="75" mass="8553">MSQELSTAVVHEHDLPHKNDAIAVLFSLENCAQHSLLYMADLFQFYLFRRWHEERSVVTPAGPARAEDPLGQMVS</sequence>
<dbReference type="EMBL" id="WMET01000004">
    <property type="protein sequence ID" value="MYL21409.1"/>
    <property type="molecule type" value="Genomic_DNA"/>
</dbReference>
<proteinExistence type="predicted"/>
<dbReference type="RefSeq" id="WP_160839058.1">
    <property type="nucleotide sequence ID" value="NZ_WMET01000004.1"/>
</dbReference>
<reference evidence="1 2" key="1">
    <citation type="submission" date="2019-11" db="EMBL/GenBank/DDBJ databases">
        <title>Genome sequences of 17 halophilic strains isolated from different environments.</title>
        <authorList>
            <person name="Furrow R.E."/>
        </authorList>
    </citation>
    <scope>NUCLEOTIDE SEQUENCE [LARGE SCALE GENOMIC DNA]</scope>
    <source>
        <strain evidence="1 2">22511_23_Filter</strain>
    </source>
</reference>
<evidence type="ECO:0000313" key="2">
    <source>
        <dbReference type="Proteomes" id="UP000460949"/>
    </source>
</evidence>
<dbReference type="Proteomes" id="UP000460949">
    <property type="component" value="Unassembled WGS sequence"/>
</dbReference>
<comment type="caution">
    <text evidence="1">The sequence shown here is derived from an EMBL/GenBank/DDBJ whole genome shotgun (WGS) entry which is preliminary data.</text>
</comment>
<protein>
    <submittedName>
        <fullName evidence="1">Uncharacterized protein</fullName>
    </submittedName>
</protein>